<dbReference type="Gene3D" id="3.30.1330.60">
    <property type="entry name" value="OmpA-like domain"/>
    <property type="match status" value="1"/>
</dbReference>
<dbReference type="Proteomes" id="UP001595617">
    <property type="component" value="Unassembled WGS sequence"/>
</dbReference>
<accession>A0ABV7ZXI9</accession>
<dbReference type="Pfam" id="PF00691">
    <property type="entry name" value="OmpA"/>
    <property type="match status" value="1"/>
</dbReference>
<dbReference type="PROSITE" id="PS51123">
    <property type="entry name" value="OMPA_2"/>
    <property type="match status" value="1"/>
</dbReference>
<dbReference type="InterPro" id="IPR006665">
    <property type="entry name" value="OmpA-like"/>
</dbReference>
<reference evidence="5" key="1">
    <citation type="journal article" date="2019" name="Int. J. Syst. Evol. Microbiol.">
        <title>The Global Catalogue of Microorganisms (GCM) 10K type strain sequencing project: providing services to taxonomists for standard genome sequencing and annotation.</title>
        <authorList>
            <consortium name="The Broad Institute Genomics Platform"/>
            <consortium name="The Broad Institute Genome Sequencing Center for Infectious Disease"/>
            <person name="Wu L."/>
            <person name="Ma J."/>
        </authorList>
    </citation>
    <scope>NUCLEOTIDE SEQUENCE [LARGE SCALE GENOMIC DNA]</scope>
    <source>
        <strain evidence="5">IBRC 10765</strain>
    </source>
</reference>
<keyword evidence="2" id="KW-0175">Coiled coil</keyword>
<keyword evidence="5" id="KW-1185">Reference proteome</keyword>
<name>A0ABV7ZXI9_9GAMM</name>
<evidence type="ECO:0000256" key="2">
    <source>
        <dbReference type="SAM" id="Coils"/>
    </source>
</evidence>
<feature type="coiled-coil region" evidence="2">
    <location>
        <begin position="40"/>
        <end position="204"/>
    </location>
</feature>
<evidence type="ECO:0000256" key="1">
    <source>
        <dbReference type="PROSITE-ProRule" id="PRU00473"/>
    </source>
</evidence>
<dbReference type="InterPro" id="IPR050330">
    <property type="entry name" value="Bact_OuterMem_StrucFunc"/>
</dbReference>
<comment type="caution">
    <text evidence="4">The sequence shown here is derived from an EMBL/GenBank/DDBJ whole genome shotgun (WGS) entry which is preliminary data.</text>
</comment>
<dbReference type="SUPFAM" id="SSF103088">
    <property type="entry name" value="OmpA-like"/>
    <property type="match status" value="1"/>
</dbReference>
<dbReference type="RefSeq" id="WP_380696217.1">
    <property type="nucleotide sequence ID" value="NZ_JBHRYR010000003.1"/>
</dbReference>
<evidence type="ECO:0000259" key="3">
    <source>
        <dbReference type="PROSITE" id="PS51123"/>
    </source>
</evidence>
<sequence>MTIVAVAFAALAGYFFLQQQNANEALVAARASNAAVTQTEQQAQRTITELQSRINVLETRLNQSDSLNLVQIRELEQELAEQRQAMAASQQAMSLVQADYQNTREDLANAQAAIAERDAELVDIRALSNDTTSVLTNLRDELAAARERAEQQQARLEEQAALLTEKREEVNSLVNRLDEEQRALDELQSELQLVDSERQALVERLENGVTVIQLPERVLFNSGSAELNDESVATLAAVATALESFPEHTVAVLGHTDSRTISRDLEPIYPTNWELSAARATAAVRVLIRNGVPRDRLRAIGLAETQPLVEEVNEFTRSQNRRIEIVLEPRMSVVPLD</sequence>
<organism evidence="4 5">
    <name type="scientific">Saccharospirillum mangrovi</name>
    <dbReference type="NCBI Taxonomy" id="2161747"/>
    <lineage>
        <taxon>Bacteria</taxon>
        <taxon>Pseudomonadati</taxon>
        <taxon>Pseudomonadota</taxon>
        <taxon>Gammaproteobacteria</taxon>
        <taxon>Oceanospirillales</taxon>
        <taxon>Saccharospirillaceae</taxon>
        <taxon>Saccharospirillum</taxon>
    </lineage>
</organism>
<evidence type="ECO:0000313" key="4">
    <source>
        <dbReference type="EMBL" id="MFC3853244.1"/>
    </source>
</evidence>
<feature type="domain" description="OmpA-like" evidence="3">
    <location>
        <begin position="207"/>
        <end position="331"/>
    </location>
</feature>
<dbReference type="InterPro" id="IPR036737">
    <property type="entry name" value="OmpA-like_sf"/>
</dbReference>
<keyword evidence="1" id="KW-0472">Membrane</keyword>
<dbReference type="PANTHER" id="PTHR30329">
    <property type="entry name" value="STATOR ELEMENT OF FLAGELLAR MOTOR COMPLEX"/>
    <property type="match status" value="1"/>
</dbReference>
<dbReference type="PANTHER" id="PTHR30329:SF21">
    <property type="entry name" value="LIPOPROTEIN YIAD-RELATED"/>
    <property type="match status" value="1"/>
</dbReference>
<proteinExistence type="predicted"/>
<dbReference type="CDD" id="cd07185">
    <property type="entry name" value="OmpA_C-like"/>
    <property type="match status" value="1"/>
</dbReference>
<dbReference type="EMBL" id="JBHRYR010000003">
    <property type="protein sequence ID" value="MFC3853244.1"/>
    <property type="molecule type" value="Genomic_DNA"/>
</dbReference>
<evidence type="ECO:0000313" key="5">
    <source>
        <dbReference type="Proteomes" id="UP001595617"/>
    </source>
</evidence>
<gene>
    <name evidence="4" type="ORF">ACFOOG_10415</name>
</gene>
<protein>
    <submittedName>
        <fullName evidence="4">OmpA family protein</fullName>
    </submittedName>
</protein>